<protein>
    <recommendedName>
        <fullName evidence="4">DUF4316 domain-containing protein</fullName>
    </recommendedName>
</protein>
<keyword evidence="3" id="KW-1185">Reference proteome</keyword>
<comment type="caution">
    <text evidence="2">The sequence shown here is derived from an EMBL/GenBank/DDBJ whole genome shotgun (WGS) entry which is preliminary data.</text>
</comment>
<dbReference type="RefSeq" id="WP_209512444.1">
    <property type="nucleotide sequence ID" value="NZ_JAGGKS010000008.1"/>
</dbReference>
<proteinExistence type="predicted"/>
<dbReference type="Proteomes" id="UP001519342">
    <property type="component" value="Unassembled WGS sequence"/>
</dbReference>
<accession>A0ABS4GG95</accession>
<evidence type="ECO:0000313" key="3">
    <source>
        <dbReference type="Proteomes" id="UP001519342"/>
    </source>
</evidence>
<dbReference type="InterPro" id="IPR024234">
    <property type="entry name" value="DUF3801"/>
</dbReference>
<reference evidence="2 3" key="1">
    <citation type="submission" date="2021-03" db="EMBL/GenBank/DDBJ databases">
        <title>Genomic Encyclopedia of Type Strains, Phase IV (KMG-IV): sequencing the most valuable type-strain genomes for metagenomic binning, comparative biology and taxonomic classification.</title>
        <authorList>
            <person name="Goeker M."/>
        </authorList>
    </citation>
    <scope>NUCLEOTIDE SEQUENCE [LARGE SCALE GENOMIC DNA]</scope>
    <source>
        <strain evidence="2 3">DSM 24004</strain>
    </source>
</reference>
<evidence type="ECO:0000313" key="2">
    <source>
        <dbReference type="EMBL" id="MBP1926713.1"/>
    </source>
</evidence>
<evidence type="ECO:0008006" key="4">
    <source>
        <dbReference type="Google" id="ProtNLM"/>
    </source>
</evidence>
<name>A0ABS4GG95_9FIRM</name>
<dbReference type="Pfam" id="PF12687">
    <property type="entry name" value="DUF3801"/>
    <property type="match status" value="1"/>
</dbReference>
<feature type="region of interest" description="Disordered" evidence="1">
    <location>
        <begin position="251"/>
        <end position="309"/>
    </location>
</feature>
<organism evidence="2 3">
    <name type="scientific">Sedimentibacter acidaminivorans</name>
    <dbReference type="NCBI Taxonomy" id="913099"/>
    <lineage>
        <taxon>Bacteria</taxon>
        <taxon>Bacillati</taxon>
        <taxon>Bacillota</taxon>
        <taxon>Tissierellia</taxon>
        <taxon>Sedimentibacter</taxon>
    </lineage>
</organism>
<gene>
    <name evidence="2" type="ORF">J2Z76_002583</name>
</gene>
<sequence length="309" mass="35362">MNTGGETAGILMGFAADLSKEGIRDFGKLGGEVLKYIFLSLLGKLNRQLNTGEVNIKRLIKSGDELVTLDLNDKDAAIFASKAKSTGLTYAIFDVSPTDNKVTYVYKKGEAEMVNKILEKMANDKVNGMEKEVDSKILDEFIINKEGSVYLVDKESPEDYIQVNREEKEILKTYIVDKDNTANYIKMTENMKEKTLYVEIIIDGKSDILNSKDYRNEDIQKRVNEVGKTFSNPEFVYNDIDLEKLKIKQKNRVEEKDKDKNKLENKNQVKTDRKTMKEVDDNIKEVRAKQTKAKTKDKIKDKAKERGDR</sequence>
<evidence type="ECO:0000256" key="1">
    <source>
        <dbReference type="SAM" id="MobiDB-lite"/>
    </source>
</evidence>
<dbReference type="EMBL" id="JAGGKS010000008">
    <property type="protein sequence ID" value="MBP1926713.1"/>
    <property type="molecule type" value="Genomic_DNA"/>
</dbReference>